<evidence type="ECO:0000256" key="1">
    <source>
        <dbReference type="SAM" id="MobiDB-lite"/>
    </source>
</evidence>
<dbReference type="Proteomes" id="UP001492380">
    <property type="component" value="Unassembled WGS sequence"/>
</dbReference>
<sequence>MEKSQSASLDQWGAIDWDDELEELCNESIQSLPTLTGMVNGEVVEKGPGPLPASKSGCTLEPTDDRTGKPHQTDAHTKLQSSHVDMASASSSFSGQVQSNGNVSKLTSHIPTPKPFNTHALNGRTTSLTQTTNQVSRLPTPKKGLGHHVSAPKIIHDSPKSFDNADGISTKVSRIPTSVPSFEDLASASEHIYEDDSFHIDDNNTTYPFSTSSPSTDFDSRAFAPGHPGWTEHLSPSVSSIHSTPPEVNRWVNSVPICSSLNDILEDCENCPGKAAVVWSALLLTDDEDFEEFMFPHGAMGWKTPLPTRFPARRPEQPRKSFLWQTETLDYSEEDLNSISSEASSELSQACGIDANMLSEDSGDSVKATECEGESKHSKQETTAELETEGSGMKVLQHSATDAKEMIQNSSLAQKRAFSTANEVTISHNATKAEEDGEGTRHDYIKEENNLLETAIRVPLPGFDLVDDFHESKDTSSNSPVVNLLDLINQLEAANDIMEACYQEIETNKELDDKAERRGHHKLSGASKDGAEVGDKERREESHMSILDMLSSMMSGLGFF</sequence>
<feature type="compositionally biased region" description="Basic and acidic residues" evidence="1">
    <location>
        <begin position="529"/>
        <end position="543"/>
    </location>
</feature>
<gene>
    <name evidence="2" type="ORF">HDK90DRAFT_466189</name>
</gene>
<name>A0ABR1YRD0_9PEZI</name>
<accession>A0ABR1YRD0</accession>
<evidence type="ECO:0000313" key="2">
    <source>
        <dbReference type="EMBL" id="KAK8235869.1"/>
    </source>
</evidence>
<feature type="region of interest" description="Disordered" evidence="1">
    <location>
        <begin position="358"/>
        <end position="392"/>
    </location>
</feature>
<evidence type="ECO:0000313" key="3">
    <source>
        <dbReference type="Proteomes" id="UP001492380"/>
    </source>
</evidence>
<feature type="region of interest" description="Disordered" evidence="1">
    <location>
        <begin position="40"/>
        <end position="74"/>
    </location>
</feature>
<dbReference type="EMBL" id="JBBWRZ010000005">
    <property type="protein sequence ID" value="KAK8235869.1"/>
    <property type="molecule type" value="Genomic_DNA"/>
</dbReference>
<comment type="caution">
    <text evidence="2">The sequence shown here is derived from an EMBL/GenBank/DDBJ whole genome shotgun (WGS) entry which is preliminary data.</text>
</comment>
<organism evidence="2 3">
    <name type="scientific">Phyllosticta capitalensis</name>
    <dbReference type="NCBI Taxonomy" id="121624"/>
    <lineage>
        <taxon>Eukaryota</taxon>
        <taxon>Fungi</taxon>
        <taxon>Dikarya</taxon>
        <taxon>Ascomycota</taxon>
        <taxon>Pezizomycotina</taxon>
        <taxon>Dothideomycetes</taxon>
        <taxon>Dothideomycetes incertae sedis</taxon>
        <taxon>Botryosphaeriales</taxon>
        <taxon>Phyllostictaceae</taxon>
        <taxon>Phyllosticta</taxon>
    </lineage>
</organism>
<proteinExistence type="predicted"/>
<keyword evidence="3" id="KW-1185">Reference proteome</keyword>
<reference evidence="2 3" key="1">
    <citation type="submission" date="2024-04" db="EMBL/GenBank/DDBJ databases">
        <title>Phyllosticta paracitricarpa is synonymous to the EU quarantine fungus P. citricarpa based on phylogenomic analyses.</title>
        <authorList>
            <consortium name="Lawrence Berkeley National Laboratory"/>
            <person name="Van Ingen-Buijs V.A."/>
            <person name="Van Westerhoven A.C."/>
            <person name="Haridas S."/>
            <person name="Skiadas P."/>
            <person name="Martin F."/>
            <person name="Groenewald J.Z."/>
            <person name="Crous P.W."/>
            <person name="Seidl M.F."/>
        </authorList>
    </citation>
    <scope>NUCLEOTIDE SEQUENCE [LARGE SCALE GENOMIC DNA]</scope>
    <source>
        <strain evidence="2 3">CBS 123374</strain>
    </source>
</reference>
<feature type="region of interest" description="Disordered" evidence="1">
    <location>
        <begin position="512"/>
        <end position="544"/>
    </location>
</feature>
<protein>
    <submittedName>
        <fullName evidence="2">Uncharacterized protein</fullName>
    </submittedName>
</protein>
<feature type="compositionally biased region" description="Basic and acidic residues" evidence="1">
    <location>
        <begin position="367"/>
        <end position="382"/>
    </location>
</feature>
<feature type="compositionally biased region" description="Basic and acidic residues" evidence="1">
    <location>
        <begin position="63"/>
        <end position="74"/>
    </location>
</feature>